<evidence type="ECO:0000256" key="3">
    <source>
        <dbReference type="ARBA" id="ARBA00022655"/>
    </source>
</evidence>
<evidence type="ECO:0000256" key="5">
    <source>
        <dbReference type="HAMAP-Rule" id="MF_00156"/>
    </source>
</evidence>
<keyword evidence="5" id="KW-0963">Cytoplasm</keyword>
<keyword evidence="3 5" id="KW-0566">Pantothenate biosynthesis</keyword>
<dbReference type="EMBL" id="JBHUIO010000002">
    <property type="protein sequence ID" value="MFD2168632.1"/>
    <property type="molecule type" value="Genomic_DNA"/>
</dbReference>
<comment type="function">
    <text evidence="5">Catalyzes the reversible reaction in which hydroxymethyl group from 5,10-methylenetetrahydrofolate is transferred onto alpha-ketoisovalerate to form ketopantoate.</text>
</comment>
<dbReference type="InterPro" id="IPR040442">
    <property type="entry name" value="Pyrv_kinase-like_dom_sf"/>
</dbReference>
<dbReference type="PANTHER" id="PTHR20881">
    <property type="entry name" value="3-METHYL-2-OXOBUTANOATE HYDROXYMETHYLTRANSFERASE"/>
    <property type="match status" value="1"/>
</dbReference>
<dbReference type="GO" id="GO:0003864">
    <property type="term" value="F:3-methyl-2-oxobutanoate hydroxymethyltransferase activity"/>
    <property type="evidence" value="ECO:0007669"/>
    <property type="project" value="UniProtKB-EC"/>
</dbReference>
<feature type="binding site" evidence="5">
    <location>
        <position position="49"/>
    </location>
    <ligand>
        <name>Mg(2+)</name>
        <dbReference type="ChEBI" id="CHEBI:18420"/>
    </ligand>
</feature>
<keyword evidence="7" id="KW-1185">Reference proteome</keyword>
<dbReference type="PANTHER" id="PTHR20881:SF0">
    <property type="entry name" value="3-METHYL-2-OXOBUTANOATE HYDROXYMETHYLTRANSFERASE"/>
    <property type="match status" value="1"/>
</dbReference>
<feature type="binding site" evidence="5">
    <location>
        <begin position="49"/>
        <end position="50"/>
    </location>
    <ligand>
        <name>3-methyl-2-oxobutanoate</name>
        <dbReference type="ChEBI" id="CHEBI:11851"/>
    </ligand>
</feature>
<dbReference type="InterPro" id="IPR015813">
    <property type="entry name" value="Pyrv/PenolPyrv_kinase-like_dom"/>
</dbReference>
<feature type="active site" description="Proton acceptor" evidence="5">
    <location>
        <position position="187"/>
    </location>
</feature>
<organism evidence="6 7">
    <name type="scientific">Tumebacillus lipolyticus</name>
    <dbReference type="NCBI Taxonomy" id="1280370"/>
    <lineage>
        <taxon>Bacteria</taxon>
        <taxon>Bacillati</taxon>
        <taxon>Bacillota</taxon>
        <taxon>Bacilli</taxon>
        <taxon>Bacillales</taxon>
        <taxon>Alicyclobacillaceae</taxon>
        <taxon>Tumebacillus</taxon>
    </lineage>
</organism>
<comment type="subunit">
    <text evidence="2 5">Homodecamer; pentamer of dimers.</text>
</comment>
<comment type="catalytic activity">
    <reaction evidence="5">
        <text>(6R)-5,10-methylene-5,6,7,8-tetrahydrofolate + 3-methyl-2-oxobutanoate + H2O = 2-dehydropantoate + (6S)-5,6,7,8-tetrahydrofolate</text>
        <dbReference type="Rhea" id="RHEA:11824"/>
        <dbReference type="ChEBI" id="CHEBI:11561"/>
        <dbReference type="ChEBI" id="CHEBI:11851"/>
        <dbReference type="ChEBI" id="CHEBI:15377"/>
        <dbReference type="ChEBI" id="CHEBI:15636"/>
        <dbReference type="ChEBI" id="CHEBI:57453"/>
        <dbReference type="EC" id="2.1.2.11"/>
    </reaction>
</comment>
<keyword evidence="4 5" id="KW-0808">Transferase</keyword>
<evidence type="ECO:0000313" key="6">
    <source>
        <dbReference type="EMBL" id="MFD2168632.1"/>
    </source>
</evidence>
<dbReference type="NCBIfam" id="TIGR00222">
    <property type="entry name" value="panB"/>
    <property type="match status" value="1"/>
</dbReference>
<dbReference type="RefSeq" id="WP_386044444.1">
    <property type="nucleotide sequence ID" value="NZ_JBHUIO010000002.1"/>
</dbReference>
<feature type="binding site" evidence="5">
    <location>
        <position position="88"/>
    </location>
    <ligand>
        <name>Mg(2+)</name>
        <dbReference type="ChEBI" id="CHEBI:18420"/>
    </ligand>
</feature>
<evidence type="ECO:0000256" key="2">
    <source>
        <dbReference type="ARBA" id="ARBA00011424"/>
    </source>
</evidence>
<reference evidence="7" key="1">
    <citation type="journal article" date="2019" name="Int. J. Syst. Evol. Microbiol.">
        <title>The Global Catalogue of Microorganisms (GCM) 10K type strain sequencing project: providing services to taxonomists for standard genome sequencing and annotation.</title>
        <authorList>
            <consortium name="The Broad Institute Genomics Platform"/>
            <consortium name="The Broad Institute Genome Sequencing Center for Infectious Disease"/>
            <person name="Wu L."/>
            <person name="Ma J."/>
        </authorList>
    </citation>
    <scope>NUCLEOTIDE SEQUENCE [LARGE SCALE GENOMIC DNA]</scope>
    <source>
        <strain evidence="7">CGMCC 1.13574</strain>
    </source>
</reference>
<name>A0ABW4ZRR8_9BACL</name>
<comment type="similarity">
    <text evidence="1 5">Belongs to the PanB family.</text>
</comment>
<dbReference type="PIRSF" id="PIRSF000388">
    <property type="entry name" value="Pantoate_hydroxy_MeTrfase"/>
    <property type="match status" value="1"/>
</dbReference>
<sequence length="288" mass="31445">MAVTTTKATTVKLREMKQEGKKIVMLTAYDFPTARVAEEGGADMILVGDSLGMVVLGYETTLPVTMEDIIHHTKAVTRGSKSTMIVADLPFLSYHISTPETVRNAGRLIQEGGADAVKIEGGREVIEGVEAIVRAGIPVVGHLGLQPQMVNQLGGFKVQGKDYESALRIFEDALMLQAAGCCAIVLECIPTPLTKLISEHLDIPTIGIGAGDTADGQVLVIHDMLGITDRYMPRFAKKYSELFQEMTTAVNNYATEVRDSLFPTAQHSFKMNEDVLERLKSEINQRSY</sequence>
<keyword evidence="5" id="KW-0460">Magnesium</keyword>
<dbReference type="Proteomes" id="UP001597343">
    <property type="component" value="Unassembled WGS sequence"/>
</dbReference>
<dbReference type="Gene3D" id="3.20.20.60">
    <property type="entry name" value="Phosphoenolpyruvate-binding domains"/>
    <property type="match status" value="1"/>
</dbReference>
<comment type="cofactor">
    <cofactor evidence="5">
        <name>Mg(2+)</name>
        <dbReference type="ChEBI" id="CHEBI:18420"/>
    </cofactor>
    <text evidence="5">Binds 1 Mg(2+) ion per subunit.</text>
</comment>
<dbReference type="CDD" id="cd06557">
    <property type="entry name" value="KPHMT-like"/>
    <property type="match status" value="1"/>
</dbReference>
<feature type="binding site" evidence="5">
    <location>
        <position position="120"/>
    </location>
    <ligand>
        <name>Mg(2+)</name>
        <dbReference type="ChEBI" id="CHEBI:18420"/>
    </ligand>
</feature>
<evidence type="ECO:0000256" key="4">
    <source>
        <dbReference type="ARBA" id="ARBA00022679"/>
    </source>
</evidence>
<evidence type="ECO:0000256" key="1">
    <source>
        <dbReference type="ARBA" id="ARBA00008676"/>
    </source>
</evidence>
<dbReference type="SUPFAM" id="SSF51621">
    <property type="entry name" value="Phosphoenolpyruvate/pyruvate domain"/>
    <property type="match status" value="1"/>
</dbReference>
<comment type="caution">
    <text evidence="6">The sequence shown here is derived from an EMBL/GenBank/DDBJ whole genome shotgun (WGS) entry which is preliminary data.</text>
</comment>
<dbReference type="InterPro" id="IPR003700">
    <property type="entry name" value="Pantoate_hydroxy_MeTrfase"/>
</dbReference>
<evidence type="ECO:0000313" key="7">
    <source>
        <dbReference type="Proteomes" id="UP001597343"/>
    </source>
</evidence>
<dbReference type="Pfam" id="PF02548">
    <property type="entry name" value="Pantoate_transf"/>
    <property type="match status" value="1"/>
</dbReference>
<feature type="binding site" evidence="5">
    <location>
        <position position="88"/>
    </location>
    <ligand>
        <name>3-methyl-2-oxobutanoate</name>
        <dbReference type="ChEBI" id="CHEBI:11851"/>
    </ligand>
</feature>
<accession>A0ABW4ZRR8</accession>
<keyword evidence="5" id="KW-0479">Metal-binding</keyword>
<dbReference type="NCBIfam" id="NF001452">
    <property type="entry name" value="PRK00311.1"/>
    <property type="match status" value="1"/>
</dbReference>
<proteinExistence type="inferred from homology"/>
<protein>
    <recommendedName>
        <fullName evidence="5">3-methyl-2-oxobutanoate hydroxymethyltransferase</fullName>
        <ecNumber evidence="5">2.1.2.11</ecNumber>
    </recommendedName>
    <alternativeName>
        <fullName evidence="5">Ketopantoate hydroxymethyltransferase</fullName>
        <shortName evidence="5">KPHMT</shortName>
    </alternativeName>
</protein>
<comment type="pathway">
    <text evidence="5">Cofactor biosynthesis; (R)-pantothenate biosynthesis; (R)-pantoate from 3-methyl-2-oxobutanoate: step 1/2.</text>
</comment>
<dbReference type="EC" id="2.1.2.11" evidence="5"/>
<feature type="binding site" evidence="5">
    <location>
        <position position="118"/>
    </location>
    <ligand>
        <name>3-methyl-2-oxobutanoate</name>
        <dbReference type="ChEBI" id="CHEBI:11851"/>
    </ligand>
</feature>
<dbReference type="HAMAP" id="MF_00156">
    <property type="entry name" value="PanB"/>
    <property type="match status" value="1"/>
</dbReference>
<comment type="subcellular location">
    <subcellularLocation>
        <location evidence="5">Cytoplasm</location>
    </subcellularLocation>
</comment>
<gene>
    <name evidence="5 6" type="primary">panB</name>
    <name evidence="6" type="ORF">ACFSOY_01185</name>
</gene>